<name>A0A928KSA8_9FIRM</name>
<evidence type="ECO:0000313" key="5">
    <source>
        <dbReference type="Proteomes" id="UP000754750"/>
    </source>
</evidence>
<dbReference type="InterPro" id="IPR013785">
    <property type="entry name" value="Aldolase_TIM"/>
</dbReference>
<dbReference type="RefSeq" id="WP_020073556.1">
    <property type="nucleotide sequence ID" value="NZ_SVNY01000004.1"/>
</dbReference>
<proteinExistence type="predicted"/>
<dbReference type="InterPro" id="IPR051799">
    <property type="entry name" value="NADH_flavin_oxidoreductase"/>
</dbReference>
<reference evidence="4" key="1">
    <citation type="submission" date="2019-04" db="EMBL/GenBank/DDBJ databases">
        <title>Evolution of Biomass-Degrading Anaerobic Consortia Revealed by Metagenomics.</title>
        <authorList>
            <person name="Peng X."/>
        </authorList>
    </citation>
    <scope>NUCLEOTIDE SEQUENCE</scope>
    <source>
        <strain evidence="4">SIG551</strain>
    </source>
</reference>
<evidence type="ECO:0000259" key="3">
    <source>
        <dbReference type="Pfam" id="PF00724"/>
    </source>
</evidence>
<dbReference type="Proteomes" id="UP000754750">
    <property type="component" value="Unassembled WGS sequence"/>
</dbReference>
<gene>
    <name evidence="4" type="ORF">E7512_09495</name>
</gene>
<accession>A0A928KSA8</accession>
<dbReference type="Pfam" id="PF00724">
    <property type="entry name" value="Oxidored_FMN"/>
    <property type="match status" value="1"/>
</dbReference>
<dbReference type="AlphaFoldDB" id="A0A928KSA8"/>
<dbReference type="Gene3D" id="3.20.20.70">
    <property type="entry name" value="Aldolase class I"/>
    <property type="match status" value="1"/>
</dbReference>
<keyword evidence="1" id="KW-0285">Flavoprotein</keyword>
<dbReference type="SUPFAM" id="SSF51395">
    <property type="entry name" value="FMN-linked oxidoreductases"/>
    <property type="match status" value="1"/>
</dbReference>
<dbReference type="PANTHER" id="PTHR43656:SF2">
    <property type="entry name" value="BINDING OXIDOREDUCTASE, PUTATIVE (AFU_ORTHOLOGUE AFUA_2G08260)-RELATED"/>
    <property type="match status" value="1"/>
</dbReference>
<organism evidence="4 5">
    <name type="scientific">Faecalispora sporosphaeroides</name>
    <dbReference type="NCBI Taxonomy" id="1549"/>
    <lineage>
        <taxon>Bacteria</taxon>
        <taxon>Bacillati</taxon>
        <taxon>Bacillota</taxon>
        <taxon>Clostridia</taxon>
        <taxon>Eubacteriales</taxon>
        <taxon>Oscillospiraceae</taxon>
        <taxon>Faecalispora</taxon>
    </lineage>
</organism>
<evidence type="ECO:0000256" key="2">
    <source>
        <dbReference type="ARBA" id="ARBA00023002"/>
    </source>
</evidence>
<evidence type="ECO:0000313" key="4">
    <source>
        <dbReference type="EMBL" id="MBE6833797.1"/>
    </source>
</evidence>
<dbReference type="GO" id="GO:0016491">
    <property type="term" value="F:oxidoreductase activity"/>
    <property type="evidence" value="ECO:0007669"/>
    <property type="project" value="UniProtKB-KW"/>
</dbReference>
<dbReference type="GO" id="GO:0010181">
    <property type="term" value="F:FMN binding"/>
    <property type="evidence" value="ECO:0007669"/>
    <property type="project" value="InterPro"/>
</dbReference>
<evidence type="ECO:0000256" key="1">
    <source>
        <dbReference type="ARBA" id="ARBA00022630"/>
    </source>
</evidence>
<dbReference type="PANTHER" id="PTHR43656">
    <property type="entry name" value="BINDING OXIDOREDUCTASE, PUTATIVE (AFU_ORTHOLOGUE AFUA_2G08260)-RELATED"/>
    <property type="match status" value="1"/>
</dbReference>
<feature type="domain" description="NADH:flavin oxidoreductase/NADH oxidase N-terminal" evidence="3">
    <location>
        <begin position="36"/>
        <end position="265"/>
    </location>
</feature>
<dbReference type="InterPro" id="IPR001155">
    <property type="entry name" value="OxRdtase_FMN_N"/>
</dbReference>
<comment type="caution">
    <text evidence="4">The sequence shown here is derived from an EMBL/GenBank/DDBJ whole genome shotgun (WGS) entry which is preliminary data.</text>
</comment>
<sequence length="458" mass="50784">MASHEKFHFQSIEEVKEKVAELGANIHLSEDLSPLSHPVKVGRKTSPNAIAVLPMEGCDSEPDGSPSELVERRYTRFAAGGAGLLWWEACAVVREGRANPLQMMLTKENVGKFAELLKKTNAAAAAANGADHRPLNIIQLTHSGRYSRPEGHKGAPLVPQHDPLLDPRVGLAPDAPVVTDEYLDALTEKYVQSALLAKEAGFDGADIKSCHRYLLSELLASHTREGKYGGSFENRTRFLRQTIRAVRKAVGDDFIIACRFNVFDAHPYPYGFGVDQNDAWKFDPTEPMLLVKMLVEEGVDLLSNSAGNPYYIYPQVTRPFDQSSMGIPVPDEHPLESVSRLFDFTRRIQQAAGDVPVVGNGYTWLRQYAPYAGAANIADHSCSFMGLGRSSFAYPEAPRDILTKGEMDPKQCCITCSKCTQIMRDHGRTGCVIKDSKLYAPLYREAREEAQQREHSFQ</sequence>
<protein>
    <submittedName>
        <fullName evidence="4">NADH:flavin oxidoreductase</fullName>
    </submittedName>
</protein>
<keyword evidence="2" id="KW-0560">Oxidoreductase</keyword>
<dbReference type="EMBL" id="SVNY01000004">
    <property type="protein sequence ID" value="MBE6833797.1"/>
    <property type="molecule type" value="Genomic_DNA"/>
</dbReference>